<sequence>MTNPYSSLEARAFWSPAVAKRSLFDISELWQAPFPITRKTKIVTFGSCFAQHFSRALVARNFTWLDAEPAPKGLSAESARDFNYGIFSARTANIYTTSLLRQWTEWAVGETTPPEIFWTDEAGRVYDPFRPVIEPGGFATPEEMFASRMRCVEAFRTAIMDSGLFVFTLGLTESWWDADGGWEYPMCPGTAAGTFDTEKHVFRNQDYNFVRRNLMQAIRMIRAARKGGPRFLLTVSPVPLTATNSGNHVLVATMESKSILRAVAGDLSKTLSNVSYFPSYEIINAPPYRGSFFEPNMRSVNPNGVDHVMKIFFAGLSQMAQTERGHPSSPAPVGKETRQVETSDDLACEEELLAAFGQAK</sequence>
<evidence type="ECO:0000256" key="1">
    <source>
        <dbReference type="SAM" id="MobiDB-lite"/>
    </source>
</evidence>
<dbReference type="OrthoDB" id="369216at2"/>
<comment type="caution">
    <text evidence="3">The sequence shown here is derived from an EMBL/GenBank/DDBJ whole genome shotgun (WGS) entry which is preliminary data.</text>
</comment>
<evidence type="ECO:0000313" key="4">
    <source>
        <dbReference type="Proteomes" id="UP000273516"/>
    </source>
</evidence>
<gene>
    <name evidence="3" type="ORF">C9E81_05265</name>
</gene>
<accession>A0A3M0MFF1</accession>
<feature type="region of interest" description="Disordered" evidence="1">
    <location>
        <begin position="322"/>
        <end position="344"/>
    </location>
</feature>
<dbReference type="InterPro" id="IPR014982">
    <property type="entry name" value="GSCFA"/>
</dbReference>
<dbReference type="EMBL" id="QOKZ01000002">
    <property type="protein sequence ID" value="RMC36115.1"/>
    <property type="molecule type" value="Genomic_DNA"/>
</dbReference>
<dbReference type="RefSeq" id="WP_122111279.1">
    <property type="nucleotide sequence ID" value="NZ_QOKZ01000002.1"/>
</dbReference>
<dbReference type="Proteomes" id="UP000273516">
    <property type="component" value="Unassembled WGS sequence"/>
</dbReference>
<protein>
    <submittedName>
        <fullName evidence="3">GSCFA family protein</fullName>
    </submittedName>
</protein>
<dbReference type="Pfam" id="PF08885">
    <property type="entry name" value="GSCFA"/>
    <property type="match status" value="1"/>
</dbReference>
<name>A0A3M0MFF1_9RHOB</name>
<feature type="domain" description="GSCFA" evidence="2">
    <location>
        <begin position="41"/>
        <end position="312"/>
    </location>
</feature>
<keyword evidence="4" id="KW-1185">Reference proteome</keyword>
<evidence type="ECO:0000313" key="3">
    <source>
        <dbReference type="EMBL" id="RMC36115.1"/>
    </source>
</evidence>
<evidence type="ECO:0000259" key="2">
    <source>
        <dbReference type="Pfam" id="PF08885"/>
    </source>
</evidence>
<organism evidence="3 4">
    <name type="scientific">Paracoccus alkanivorans</name>
    <dbReference type="NCBI Taxonomy" id="2116655"/>
    <lineage>
        <taxon>Bacteria</taxon>
        <taxon>Pseudomonadati</taxon>
        <taxon>Pseudomonadota</taxon>
        <taxon>Alphaproteobacteria</taxon>
        <taxon>Rhodobacterales</taxon>
        <taxon>Paracoccaceae</taxon>
        <taxon>Paracoccus</taxon>
    </lineage>
</organism>
<proteinExistence type="predicted"/>
<reference evidence="3 4" key="1">
    <citation type="submission" date="2018-07" db="EMBL/GenBank/DDBJ databases">
        <authorList>
            <person name="Zhang Y."/>
            <person name="Wang L."/>
            <person name="Ma S."/>
        </authorList>
    </citation>
    <scope>NUCLEOTIDE SEQUENCE [LARGE SCALE GENOMIC DNA]</scope>
    <source>
        <strain evidence="3 4">4-2</strain>
    </source>
</reference>
<dbReference type="AlphaFoldDB" id="A0A3M0MFF1"/>